<gene>
    <name evidence="1" type="ORF">BWY04_00229</name>
</gene>
<sequence>MKNKTFSLKAQLINVTTGNDFQIWLNESQAFKFGITAVDNVILSYEKDGKHKRLSVNVDLTNDFLES</sequence>
<dbReference type="Proteomes" id="UP000485621">
    <property type="component" value="Unassembled WGS sequence"/>
</dbReference>
<comment type="caution">
    <text evidence="1">The sequence shown here is derived from an EMBL/GenBank/DDBJ whole genome shotgun (WGS) entry which is preliminary data.</text>
</comment>
<reference evidence="1" key="1">
    <citation type="submission" date="2017-02" db="EMBL/GenBank/DDBJ databases">
        <title>Delving into the versatile metabolic prowess of the omnipresent phylum Bacteroidetes.</title>
        <authorList>
            <person name="Nobu M.K."/>
            <person name="Mei R."/>
            <person name="Narihiro T."/>
            <person name="Kuroda K."/>
            <person name="Liu W.-T."/>
        </authorList>
    </citation>
    <scope>NUCLEOTIDE SEQUENCE</scope>
    <source>
        <strain evidence="1">ADurb.Bin160</strain>
    </source>
</reference>
<organism evidence="1">
    <name type="scientific">candidate division CPR1 bacterium ADurb.Bin160</name>
    <dbReference type="NCBI Taxonomy" id="1852826"/>
    <lineage>
        <taxon>Bacteria</taxon>
        <taxon>candidate division CPR1</taxon>
    </lineage>
</organism>
<dbReference type="AlphaFoldDB" id="A0A1V5ZQC9"/>
<accession>A0A1V5ZQC9</accession>
<evidence type="ECO:0000313" key="1">
    <source>
        <dbReference type="EMBL" id="OQB42351.1"/>
    </source>
</evidence>
<protein>
    <submittedName>
        <fullName evidence="1">Uncharacterized protein</fullName>
    </submittedName>
</protein>
<name>A0A1V5ZQC9_9BACT</name>
<dbReference type="Gene3D" id="2.40.40.20">
    <property type="match status" value="1"/>
</dbReference>
<dbReference type="EMBL" id="MWDB01000003">
    <property type="protein sequence ID" value="OQB42351.1"/>
    <property type="molecule type" value="Genomic_DNA"/>
</dbReference>
<proteinExistence type="predicted"/>